<keyword evidence="3" id="KW-1185">Reference proteome</keyword>
<protein>
    <submittedName>
        <fullName evidence="2">Purine-binding chemotaxis protein CheW</fullName>
    </submittedName>
</protein>
<dbReference type="Gene3D" id="2.40.50.180">
    <property type="entry name" value="CheA-289, Domain 4"/>
    <property type="match status" value="1"/>
</dbReference>
<reference evidence="2 3" key="1">
    <citation type="submission" date="2018-06" db="EMBL/GenBank/DDBJ databases">
        <title>Genomic Encyclopedia of Archaeal and Bacterial Type Strains, Phase II (KMG-II): from individual species to whole genera.</title>
        <authorList>
            <person name="Goeker M."/>
        </authorList>
    </citation>
    <scope>NUCLEOTIDE SEQUENCE [LARGE SCALE GENOMIC DNA]</scope>
    <source>
        <strain evidence="2 3">DSM 22009</strain>
    </source>
</reference>
<dbReference type="SUPFAM" id="SSF50341">
    <property type="entry name" value="CheW-like"/>
    <property type="match status" value="1"/>
</dbReference>
<name>A0A2W7N3E9_9RHOB</name>
<dbReference type="PROSITE" id="PS50851">
    <property type="entry name" value="CHEW"/>
    <property type="match status" value="1"/>
</dbReference>
<dbReference type="EMBL" id="QKZL01000032">
    <property type="protein sequence ID" value="PZX11354.1"/>
    <property type="molecule type" value="Genomic_DNA"/>
</dbReference>
<feature type="domain" description="CheW-like" evidence="1">
    <location>
        <begin position="12"/>
        <end position="152"/>
    </location>
</feature>
<dbReference type="PANTHER" id="PTHR22617:SF23">
    <property type="entry name" value="CHEMOTAXIS PROTEIN CHEW"/>
    <property type="match status" value="1"/>
</dbReference>
<evidence type="ECO:0000259" key="1">
    <source>
        <dbReference type="PROSITE" id="PS50851"/>
    </source>
</evidence>
<comment type="caution">
    <text evidence="2">The sequence shown here is derived from an EMBL/GenBank/DDBJ whole genome shotgun (WGS) entry which is preliminary data.</text>
</comment>
<dbReference type="InterPro" id="IPR036061">
    <property type="entry name" value="CheW-like_dom_sf"/>
</dbReference>
<dbReference type="PANTHER" id="PTHR22617">
    <property type="entry name" value="CHEMOTAXIS SENSOR HISTIDINE KINASE-RELATED"/>
    <property type="match status" value="1"/>
</dbReference>
<proteinExistence type="predicted"/>
<evidence type="ECO:0000313" key="3">
    <source>
        <dbReference type="Proteomes" id="UP000248916"/>
    </source>
</evidence>
<accession>A0A2W7N3E9</accession>
<organism evidence="2 3">
    <name type="scientific">Palleronia aestuarii</name>
    <dbReference type="NCBI Taxonomy" id="568105"/>
    <lineage>
        <taxon>Bacteria</taxon>
        <taxon>Pseudomonadati</taxon>
        <taxon>Pseudomonadota</taxon>
        <taxon>Alphaproteobacteria</taxon>
        <taxon>Rhodobacterales</taxon>
        <taxon>Roseobacteraceae</taxon>
        <taxon>Palleronia</taxon>
    </lineage>
</organism>
<dbReference type="AlphaFoldDB" id="A0A2W7N3E9"/>
<dbReference type="Gene3D" id="2.30.30.40">
    <property type="entry name" value="SH3 Domains"/>
    <property type="match status" value="1"/>
</dbReference>
<dbReference type="GO" id="GO:0006935">
    <property type="term" value="P:chemotaxis"/>
    <property type="evidence" value="ECO:0007669"/>
    <property type="project" value="InterPro"/>
</dbReference>
<dbReference type="Pfam" id="PF01584">
    <property type="entry name" value="CheW"/>
    <property type="match status" value="1"/>
</dbReference>
<dbReference type="InterPro" id="IPR039315">
    <property type="entry name" value="CheW"/>
</dbReference>
<dbReference type="CDD" id="cd00732">
    <property type="entry name" value="CheW"/>
    <property type="match status" value="1"/>
</dbReference>
<sequence length="157" mass="16861">MSTDEVVPPSKKREFLNFYVGGQEFCMDIMPVREICSWTNVTTLPHAPVDVLGVMNLRGAIVPIVDLSARLGLGPCERHERNVIIIAMVSGQVVGLLVTAVSDIVEVGSDEIQPMPRISCAEASDFIAGIISSREHTLRVLSTDALAASMTAVRAVA</sequence>
<dbReference type="RefSeq" id="WP_111538943.1">
    <property type="nucleotide sequence ID" value="NZ_QKZL01000032.1"/>
</dbReference>
<dbReference type="Proteomes" id="UP000248916">
    <property type="component" value="Unassembled WGS sequence"/>
</dbReference>
<gene>
    <name evidence="2" type="ORF">LX81_03945</name>
</gene>
<evidence type="ECO:0000313" key="2">
    <source>
        <dbReference type="EMBL" id="PZX11354.1"/>
    </source>
</evidence>
<dbReference type="GO" id="GO:0007165">
    <property type="term" value="P:signal transduction"/>
    <property type="evidence" value="ECO:0007669"/>
    <property type="project" value="InterPro"/>
</dbReference>
<dbReference type="OrthoDB" id="9794382at2"/>
<dbReference type="SMART" id="SM00260">
    <property type="entry name" value="CheW"/>
    <property type="match status" value="1"/>
</dbReference>
<dbReference type="GO" id="GO:0005829">
    <property type="term" value="C:cytosol"/>
    <property type="evidence" value="ECO:0007669"/>
    <property type="project" value="TreeGrafter"/>
</dbReference>
<dbReference type="InterPro" id="IPR002545">
    <property type="entry name" value="CheW-lke_dom"/>
</dbReference>